<name>A0A516GX13_9PROT</name>
<dbReference type="InterPro" id="IPR021708">
    <property type="entry name" value="DUF3291"/>
</dbReference>
<dbReference type="KEGG" id="fer:FNB15_01615"/>
<organism evidence="2 3">
    <name type="scientific">Ferrovibrio terrae</name>
    <dbReference type="NCBI Taxonomy" id="2594003"/>
    <lineage>
        <taxon>Bacteria</taxon>
        <taxon>Pseudomonadati</taxon>
        <taxon>Pseudomonadota</taxon>
        <taxon>Alphaproteobacteria</taxon>
        <taxon>Rhodospirillales</taxon>
        <taxon>Rhodospirillaceae</taxon>
        <taxon>Ferrovibrio</taxon>
    </lineage>
</organism>
<accession>A0A516GX13</accession>
<sequence>MQPRVALYTFGIFARPYADPANDSFHARNEANLAAVEASAGFIARSGYDGDPGPASWGTHAYPRFYTGSDAHSPSTLSLWSDLEAPMAYTYHGIHAEALSHGRDWFARPILPPAKPAWPPYVLWWVTADHVPDWREAVARLEYLHDHSASARAFDWKTPFDASGAPCSIDRDSVRRRADLNRIRSSKSAV</sequence>
<dbReference type="Pfam" id="PF11695">
    <property type="entry name" value="DUF3291"/>
    <property type="match status" value="1"/>
</dbReference>
<protein>
    <submittedName>
        <fullName evidence="2">DUF3291 domain-containing protein</fullName>
    </submittedName>
</protein>
<evidence type="ECO:0000259" key="1">
    <source>
        <dbReference type="Pfam" id="PF11695"/>
    </source>
</evidence>
<dbReference type="OrthoDB" id="2376237at2"/>
<dbReference type="EMBL" id="CP041636">
    <property type="protein sequence ID" value="QDO96052.1"/>
    <property type="molecule type" value="Genomic_DNA"/>
</dbReference>
<evidence type="ECO:0000313" key="3">
    <source>
        <dbReference type="Proteomes" id="UP000317496"/>
    </source>
</evidence>
<dbReference type="AlphaFoldDB" id="A0A516GX13"/>
<evidence type="ECO:0000313" key="2">
    <source>
        <dbReference type="EMBL" id="QDO96052.1"/>
    </source>
</evidence>
<keyword evidence="3" id="KW-1185">Reference proteome</keyword>
<feature type="domain" description="DUF3291" evidence="1">
    <location>
        <begin position="6"/>
        <end position="158"/>
    </location>
</feature>
<proteinExistence type="predicted"/>
<reference evidence="2 3" key="1">
    <citation type="submission" date="2019-07" db="EMBL/GenBank/DDBJ databases">
        <title>Genome sequencing for Ferrovibrio sp. K5.</title>
        <authorList>
            <person name="Park S.-J."/>
        </authorList>
    </citation>
    <scope>NUCLEOTIDE SEQUENCE [LARGE SCALE GENOMIC DNA]</scope>
    <source>
        <strain evidence="2 3">K5</strain>
    </source>
</reference>
<gene>
    <name evidence="2" type="ORF">FNB15_01615</name>
</gene>
<dbReference type="Proteomes" id="UP000317496">
    <property type="component" value="Chromosome"/>
</dbReference>
<dbReference type="RefSeq" id="WP_144067033.1">
    <property type="nucleotide sequence ID" value="NZ_CP041636.1"/>
</dbReference>